<keyword evidence="2" id="KW-1185">Reference proteome</keyword>
<evidence type="ECO:0000313" key="2">
    <source>
        <dbReference type="Proteomes" id="UP001055811"/>
    </source>
</evidence>
<reference evidence="2" key="1">
    <citation type="journal article" date="2022" name="Mol. Ecol. Resour.">
        <title>The genomes of chicory, endive, great burdock and yacon provide insights into Asteraceae palaeo-polyploidization history and plant inulin production.</title>
        <authorList>
            <person name="Fan W."/>
            <person name="Wang S."/>
            <person name="Wang H."/>
            <person name="Wang A."/>
            <person name="Jiang F."/>
            <person name="Liu H."/>
            <person name="Zhao H."/>
            <person name="Xu D."/>
            <person name="Zhang Y."/>
        </authorList>
    </citation>
    <scope>NUCLEOTIDE SEQUENCE [LARGE SCALE GENOMIC DNA]</scope>
    <source>
        <strain evidence="2">cv. Punajuju</strain>
    </source>
</reference>
<protein>
    <submittedName>
        <fullName evidence="1">Uncharacterized protein</fullName>
    </submittedName>
</protein>
<dbReference type="EMBL" id="CM042017">
    <property type="protein sequence ID" value="KAI3689655.1"/>
    <property type="molecule type" value="Genomic_DNA"/>
</dbReference>
<sequence length="79" mass="9013">MRNYSTKILNLNNRKNSIAEEQLRAFDAYNNSSAGLRNELYSNGRQSFPPTLEVLIAGSNASVVQGRQRYESATEFRFH</sequence>
<organism evidence="1 2">
    <name type="scientific">Cichorium intybus</name>
    <name type="common">Chicory</name>
    <dbReference type="NCBI Taxonomy" id="13427"/>
    <lineage>
        <taxon>Eukaryota</taxon>
        <taxon>Viridiplantae</taxon>
        <taxon>Streptophyta</taxon>
        <taxon>Embryophyta</taxon>
        <taxon>Tracheophyta</taxon>
        <taxon>Spermatophyta</taxon>
        <taxon>Magnoliopsida</taxon>
        <taxon>eudicotyledons</taxon>
        <taxon>Gunneridae</taxon>
        <taxon>Pentapetalae</taxon>
        <taxon>asterids</taxon>
        <taxon>campanulids</taxon>
        <taxon>Asterales</taxon>
        <taxon>Asteraceae</taxon>
        <taxon>Cichorioideae</taxon>
        <taxon>Cichorieae</taxon>
        <taxon>Cichoriinae</taxon>
        <taxon>Cichorium</taxon>
    </lineage>
</organism>
<gene>
    <name evidence="1" type="ORF">L2E82_47619</name>
</gene>
<accession>A0ACB8YX72</accession>
<comment type="caution">
    <text evidence="1">The sequence shown here is derived from an EMBL/GenBank/DDBJ whole genome shotgun (WGS) entry which is preliminary data.</text>
</comment>
<evidence type="ECO:0000313" key="1">
    <source>
        <dbReference type="EMBL" id="KAI3689655.1"/>
    </source>
</evidence>
<name>A0ACB8YX72_CICIN</name>
<dbReference type="Proteomes" id="UP001055811">
    <property type="component" value="Linkage Group LG09"/>
</dbReference>
<proteinExistence type="predicted"/>
<reference evidence="1 2" key="2">
    <citation type="journal article" date="2022" name="Mol. Ecol. Resour.">
        <title>The genomes of chicory, endive, great burdock and yacon provide insights into Asteraceae paleo-polyploidization history and plant inulin production.</title>
        <authorList>
            <person name="Fan W."/>
            <person name="Wang S."/>
            <person name="Wang H."/>
            <person name="Wang A."/>
            <person name="Jiang F."/>
            <person name="Liu H."/>
            <person name="Zhao H."/>
            <person name="Xu D."/>
            <person name="Zhang Y."/>
        </authorList>
    </citation>
    <scope>NUCLEOTIDE SEQUENCE [LARGE SCALE GENOMIC DNA]</scope>
    <source>
        <strain evidence="2">cv. Punajuju</strain>
        <tissue evidence="1">Leaves</tissue>
    </source>
</reference>